<protein>
    <submittedName>
        <fullName evidence="2">Uncharacterized protein</fullName>
    </submittedName>
</protein>
<keyword evidence="3" id="KW-1185">Reference proteome</keyword>
<dbReference type="SUPFAM" id="SSF47823">
    <property type="entry name" value="lambda integrase-like, N-terminal domain"/>
    <property type="match status" value="1"/>
</dbReference>
<dbReference type="InterPro" id="IPR010998">
    <property type="entry name" value="Integrase_recombinase_N"/>
</dbReference>
<evidence type="ECO:0000313" key="3">
    <source>
        <dbReference type="Proteomes" id="UP001642484"/>
    </source>
</evidence>
<evidence type="ECO:0000256" key="1">
    <source>
        <dbReference type="ARBA" id="ARBA00023125"/>
    </source>
</evidence>
<sequence>GGAMNGMDGLSDARGSVDVDVDDPLRQTADDRFGAMATNDFNRIFAEDSMMSVGAGIPKLPWEEGIFGQIFGANDPTGLPSLDSSPQPAFPVLLPENDVLADDSGYVVTAFERGAPMFAKHVKALCKRDYLEEQDLKWTEALASWLTILESCAFAARIGDYVLEKFQAGDREGALVYIRDACGVRSPSTVLKRAKDLQMFISWCQKTKRIWWPLDDRVLLAFLGECELEGRSKFIGKNLVHALKFFRYLMGAKFNVEQVLGPLLQGRVTRVLSTRDPTHQAKPLTVKEVAKLERLVYDTPNIFDRYFAGCMLFALYSRARRSDLSSTQSFFYDVMETNTGPFGFVEGRTRIHKTSNSVENRIAMYLPFVAPIQGITERHWGLDWREVLEF</sequence>
<comment type="caution">
    <text evidence="2">The sequence shown here is derived from an EMBL/GenBank/DDBJ whole genome shotgun (WGS) entry which is preliminary data.</text>
</comment>
<accession>A0ABP0LBS6</accession>
<dbReference type="Proteomes" id="UP001642484">
    <property type="component" value="Unassembled WGS sequence"/>
</dbReference>
<name>A0ABP0LBS6_9DINO</name>
<feature type="non-terminal residue" evidence="2">
    <location>
        <position position="1"/>
    </location>
</feature>
<dbReference type="EMBL" id="CAXAMN010011780">
    <property type="protein sequence ID" value="CAK9036197.1"/>
    <property type="molecule type" value="Genomic_DNA"/>
</dbReference>
<dbReference type="Gene3D" id="1.10.150.130">
    <property type="match status" value="1"/>
</dbReference>
<proteinExistence type="predicted"/>
<reference evidence="2 3" key="1">
    <citation type="submission" date="2024-02" db="EMBL/GenBank/DDBJ databases">
        <authorList>
            <person name="Chen Y."/>
            <person name="Shah S."/>
            <person name="Dougan E. K."/>
            <person name="Thang M."/>
            <person name="Chan C."/>
        </authorList>
    </citation>
    <scope>NUCLEOTIDE SEQUENCE [LARGE SCALE GENOMIC DNA]</scope>
</reference>
<keyword evidence="1" id="KW-0238">DNA-binding</keyword>
<organism evidence="2 3">
    <name type="scientific">Durusdinium trenchii</name>
    <dbReference type="NCBI Taxonomy" id="1381693"/>
    <lineage>
        <taxon>Eukaryota</taxon>
        <taxon>Sar</taxon>
        <taxon>Alveolata</taxon>
        <taxon>Dinophyceae</taxon>
        <taxon>Suessiales</taxon>
        <taxon>Symbiodiniaceae</taxon>
        <taxon>Durusdinium</taxon>
    </lineage>
</organism>
<gene>
    <name evidence="2" type="ORF">CCMP2556_LOCUS20182</name>
</gene>
<evidence type="ECO:0000313" key="2">
    <source>
        <dbReference type="EMBL" id="CAK9036197.1"/>
    </source>
</evidence>